<keyword evidence="3" id="KW-1185">Reference proteome</keyword>
<organism evidence="2 3">
    <name type="scientific">Pseudochrobactrum saccharolyticum</name>
    <dbReference type="NCBI Taxonomy" id="354352"/>
    <lineage>
        <taxon>Bacteria</taxon>
        <taxon>Pseudomonadati</taxon>
        <taxon>Pseudomonadota</taxon>
        <taxon>Alphaproteobacteria</taxon>
        <taxon>Hyphomicrobiales</taxon>
        <taxon>Brucellaceae</taxon>
        <taxon>Pseudochrobactrum</taxon>
    </lineage>
</organism>
<dbReference type="PROSITE" id="PS50075">
    <property type="entry name" value="CARRIER"/>
    <property type="match status" value="1"/>
</dbReference>
<dbReference type="AlphaFoldDB" id="A0A7W8EQ75"/>
<dbReference type="InterPro" id="IPR009081">
    <property type="entry name" value="PP-bd_ACP"/>
</dbReference>
<feature type="domain" description="Carrier" evidence="1">
    <location>
        <begin position="1"/>
        <end position="81"/>
    </location>
</feature>
<protein>
    <submittedName>
        <fullName evidence="2">Acyl carrier protein</fullName>
    </submittedName>
</protein>
<gene>
    <name evidence="2" type="ORF">HNQ68_002132</name>
</gene>
<dbReference type="RefSeq" id="WP_151159612.1">
    <property type="nucleotide sequence ID" value="NZ_JACHIL010000003.1"/>
</dbReference>
<name>A0A7W8EQ75_9HYPH</name>
<evidence type="ECO:0000313" key="3">
    <source>
        <dbReference type="Proteomes" id="UP000531231"/>
    </source>
</evidence>
<sequence>MSALDIQNIKEHITGILSGYNIHQIAEDQPLFSSGLLDSLAAVQILTQLETDFDIDLADEDFDINHIDSLQSLESYLMTRKS</sequence>
<dbReference type="InterPro" id="IPR036736">
    <property type="entry name" value="ACP-like_sf"/>
</dbReference>
<dbReference type="Gene3D" id="1.10.1200.10">
    <property type="entry name" value="ACP-like"/>
    <property type="match status" value="1"/>
</dbReference>
<evidence type="ECO:0000259" key="1">
    <source>
        <dbReference type="PROSITE" id="PS50075"/>
    </source>
</evidence>
<comment type="caution">
    <text evidence="2">The sequence shown here is derived from an EMBL/GenBank/DDBJ whole genome shotgun (WGS) entry which is preliminary data.</text>
</comment>
<dbReference type="SUPFAM" id="SSF47336">
    <property type="entry name" value="ACP-like"/>
    <property type="match status" value="1"/>
</dbReference>
<dbReference type="Pfam" id="PF00550">
    <property type="entry name" value="PP-binding"/>
    <property type="match status" value="1"/>
</dbReference>
<accession>A0A7W8EQ75</accession>
<dbReference type="Proteomes" id="UP000531231">
    <property type="component" value="Unassembled WGS sequence"/>
</dbReference>
<reference evidence="2 3" key="1">
    <citation type="submission" date="2020-08" db="EMBL/GenBank/DDBJ databases">
        <title>Genomic Encyclopedia of Type Strains, Phase IV (KMG-IV): sequencing the most valuable type-strain genomes for metagenomic binning, comparative biology and taxonomic classification.</title>
        <authorList>
            <person name="Goeker M."/>
        </authorList>
    </citation>
    <scope>NUCLEOTIDE SEQUENCE [LARGE SCALE GENOMIC DNA]</scope>
    <source>
        <strain evidence="2 3">DSM 25620</strain>
    </source>
</reference>
<proteinExistence type="predicted"/>
<dbReference type="EMBL" id="JACHIL010000003">
    <property type="protein sequence ID" value="MBB5091591.1"/>
    <property type="molecule type" value="Genomic_DNA"/>
</dbReference>
<evidence type="ECO:0000313" key="2">
    <source>
        <dbReference type="EMBL" id="MBB5091591.1"/>
    </source>
</evidence>